<evidence type="ECO:0000256" key="2">
    <source>
        <dbReference type="SAM" id="MobiDB-lite"/>
    </source>
</evidence>
<feature type="region of interest" description="Disordered" evidence="2">
    <location>
        <begin position="1260"/>
        <end position="1317"/>
    </location>
</feature>
<dbReference type="SMART" id="SM00355">
    <property type="entry name" value="ZnF_C2H2"/>
    <property type="match status" value="3"/>
</dbReference>
<dbReference type="PROSITE" id="PS00028">
    <property type="entry name" value="ZINC_FINGER_C2H2_1"/>
    <property type="match status" value="1"/>
</dbReference>
<keyword evidence="3" id="KW-0732">Signal</keyword>
<evidence type="ECO:0000313" key="6">
    <source>
        <dbReference type="Proteomes" id="UP000001357"/>
    </source>
</evidence>
<dbReference type="InParanoid" id="A9V3F8"/>
<feature type="region of interest" description="Disordered" evidence="2">
    <location>
        <begin position="100"/>
        <end position="127"/>
    </location>
</feature>
<evidence type="ECO:0000259" key="4">
    <source>
        <dbReference type="PROSITE" id="PS51194"/>
    </source>
</evidence>
<dbReference type="InterPro" id="IPR022698">
    <property type="entry name" value="OrsD"/>
</dbReference>
<dbReference type="Pfam" id="PF00271">
    <property type="entry name" value="Helicase_C"/>
    <property type="match status" value="1"/>
</dbReference>
<sequence>MTYFAALLLHLRFIRDGLLWQAGARPLDLHLHRDPIQLQVHQKSTRIKLYGRSLLRYREDDGCFHCPVEGCHYRHGHAANLKSHLWHLHEKQRAPVAAMPAASDDRPPARQTLARTHTKPARTRTKKRVVKLDQQHGIAAARIFMDEIGCLVSPVFESPVCTQCGHVLRGRVTHHLFKKHHVRCSQEDIDAAMALLRPLQPEEPPIDLGAESEPRTPIEGIPILDGVGCPLCQACFTTKGSLWNHIVAEHPDEPEAKQPPRRVKLQKPLRGVGARCVEVIVEESHDASAADVSENEEELEEQQRFKQFISSAQAMASEAEEKRCPHGVHQMHPFYDGVGMTLIINELKPERMVELGHNTPSALLESGMHELFWSAYEQLSDQGLAAAAVTRLFDDNEGQYQHRPMRQVQPQTVSRYLSLGTRLVQFLLLLEAMPAPDPSSFLGQVLASRGSAVIDATVALRAGLDAEMTKKELVEPLTSLWLALVEVELSLFDNDKVHFVNVFLLCTAMSKGSGILQDIRQWTTTPAGLLYVFKLFLLRRGKNESWSVANELRPYMQPGRLVHFLSQRTSMARTASMAEGQAGVNVDIRADGDVTDETLRTIVCRGIELNVEELGAALEQMRKDMTETLDKHLLLDSRLRKDYEKEYERLRLKEDRTNRVKNWWVGHGSPAENALFDHIGQTPSLRQEFIQTEHGPSGELTFRENRVRVWLPICLPPRASVYQGLSYKNGVGRQRSAFFAEKQLSILTRVSKTYWLSLNEQHTFRYMDQEISTLIFMYLLLCKPLEHMLSSWLQKRGRLNTPDDENGIHNAEQDDEDLLDDELDEDHMSHNETMTLRREVRDARNHYNNSHLLFNIAPLQTMVADGLDVLIVTTDMFVRVGSESLHGKVCFQRIRTVVAASVGSGRWTNIKRVALTGKLCIGDQEHLFRKLGQQVGGKVYRLETMRRDLQLRVLHGNQPNFLSHVQAIVDTQRNMRQANGERVHMMVFCDTVNEVKLLCDQLHARGYVALPYYTDLEEKAQKDHVAQWQRGECDVIVATSCLSTGVDLLTIRHVLWYGNGYNIYTLAQAFGRAGRDKQGGTAELWLPVRRGPAPGMETFVEGSACRSWALGKLLDPRAATCFAAGQPLCDVCAGTAQRLEPARAARQQRAAQALSVAHVEAEPEAMAEEEDVLSEPPAARLEEEESIGPESALDVASASNVETAASSGPAAVAAQSSRSTPRAQDTAVVATNAGPMTDAAVPRIQTSDAWIDEADTASMSVPASPMVSDADDEAPLQQDARGPAQATMAEDESTPQPVMQSAAQPTPTKHAPTPSASIICVPVPSASGSTSSLARSAASSASGTLRRNRVPLVAESSCTPGSGHHDDDGNGIATSPAPSTSKRTASDVTCTAAASSTAVQAAESPLPAAKRAASSGTRTATVAATATTRSEATVSAAAPPNRHNVAPIFRSKSGTEKKYLMHHAAAEKFISVLKLMDDYCMRCTIRQAKPVLKAGHRCVCNRVCERCHFGGHETSDCSVHLAYPDRACCYACGMPRKIRGWDTWDHRCRQSQGLNSGLSCILLYSDCHQGLRDLAQRMGYNLKEMTLKDFDTRDLFVKWLYSSGPCPFPGRGHWRLVEFVFESARILLPNEAKAQVGPDSFR</sequence>
<dbReference type="InterPro" id="IPR013087">
    <property type="entry name" value="Znf_C2H2_type"/>
</dbReference>
<keyword evidence="1" id="KW-0175">Coiled coil</keyword>
<dbReference type="KEGG" id="mbr:MONBRDRAFT_9531"/>
<dbReference type="Pfam" id="PF12013">
    <property type="entry name" value="OrsD"/>
    <property type="match status" value="1"/>
</dbReference>
<feature type="region of interest" description="Disordered" evidence="2">
    <location>
        <begin position="1160"/>
        <end position="1201"/>
    </location>
</feature>
<feature type="region of interest" description="Disordered" evidence="2">
    <location>
        <begin position="1403"/>
        <end position="1438"/>
    </location>
</feature>
<feature type="coiled-coil region" evidence="1">
    <location>
        <begin position="604"/>
        <end position="660"/>
    </location>
</feature>
<evidence type="ECO:0000256" key="3">
    <source>
        <dbReference type="SAM" id="SignalP"/>
    </source>
</evidence>
<dbReference type="SMART" id="SM00490">
    <property type="entry name" value="HELICc"/>
    <property type="match status" value="1"/>
</dbReference>
<dbReference type="InterPro" id="IPR001650">
    <property type="entry name" value="Helicase_C-like"/>
</dbReference>
<protein>
    <recommendedName>
        <fullName evidence="4">Helicase C-terminal domain-containing protein</fullName>
    </recommendedName>
</protein>
<proteinExistence type="predicted"/>
<dbReference type="GeneID" id="5892499"/>
<gene>
    <name evidence="5" type="ORF">MONBRDRAFT_9531</name>
</gene>
<reference evidence="5 6" key="1">
    <citation type="journal article" date="2008" name="Nature">
        <title>The genome of the choanoflagellate Monosiga brevicollis and the origin of metazoans.</title>
        <authorList>
            <consortium name="JGI Sequencing"/>
            <person name="King N."/>
            <person name="Westbrook M.J."/>
            <person name="Young S.L."/>
            <person name="Kuo A."/>
            <person name="Abedin M."/>
            <person name="Chapman J."/>
            <person name="Fairclough S."/>
            <person name="Hellsten U."/>
            <person name="Isogai Y."/>
            <person name="Letunic I."/>
            <person name="Marr M."/>
            <person name="Pincus D."/>
            <person name="Putnam N."/>
            <person name="Rokas A."/>
            <person name="Wright K.J."/>
            <person name="Zuzow R."/>
            <person name="Dirks W."/>
            <person name="Good M."/>
            <person name="Goodstein D."/>
            <person name="Lemons D."/>
            <person name="Li W."/>
            <person name="Lyons J.B."/>
            <person name="Morris A."/>
            <person name="Nichols S."/>
            <person name="Richter D.J."/>
            <person name="Salamov A."/>
            <person name="Bork P."/>
            <person name="Lim W.A."/>
            <person name="Manning G."/>
            <person name="Miller W.T."/>
            <person name="McGinnis W."/>
            <person name="Shapiro H."/>
            <person name="Tjian R."/>
            <person name="Grigoriev I.V."/>
            <person name="Rokhsar D."/>
        </authorList>
    </citation>
    <scope>NUCLEOTIDE SEQUENCE [LARGE SCALE GENOMIC DNA]</scope>
    <source>
        <strain evidence="6">MX1 / ATCC 50154</strain>
    </source>
</reference>
<feature type="compositionally biased region" description="Polar residues" evidence="2">
    <location>
        <begin position="1294"/>
        <end position="1307"/>
    </location>
</feature>
<dbReference type="Proteomes" id="UP000001357">
    <property type="component" value="Unassembled WGS sequence"/>
</dbReference>
<dbReference type="RefSeq" id="XP_001747130.1">
    <property type="nucleotide sequence ID" value="XM_001747078.1"/>
</dbReference>
<organism evidence="5 6">
    <name type="scientific">Monosiga brevicollis</name>
    <name type="common">Choanoflagellate</name>
    <dbReference type="NCBI Taxonomy" id="81824"/>
    <lineage>
        <taxon>Eukaryota</taxon>
        <taxon>Choanoflagellata</taxon>
        <taxon>Craspedida</taxon>
        <taxon>Salpingoecidae</taxon>
        <taxon>Monosiga</taxon>
    </lineage>
</organism>
<dbReference type="SUPFAM" id="SSF52540">
    <property type="entry name" value="P-loop containing nucleoside triphosphate hydrolases"/>
    <property type="match status" value="1"/>
</dbReference>
<feature type="region of interest" description="Disordered" evidence="2">
    <location>
        <begin position="1338"/>
        <end position="1388"/>
    </location>
</feature>
<feature type="compositionally biased region" description="Polar residues" evidence="2">
    <location>
        <begin position="1372"/>
        <end position="1383"/>
    </location>
</feature>
<feature type="domain" description="Helicase C-terminal" evidence="4">
    <location>
        <begin position="963"/>
        <end position="1111"/>
    </location>
</feature>
<dbReference type="PANTHER" id="PTHR24144">
    <property type="entry name" value="ANKYRIN REPEAT DOMAIN-CONTAINING PROTEIN 49"/>
    <property type="match status" value="1"/>
</dbReference>
<dbReference type="PANTHER" id="PTHR24144:SF5">
    <property type="entry name" value="BTB DOMAIN-CONTAINING PROTEIN"/>
    <property type="match status" value="1"/>
</dbReference>
<feature type="compositionally biased region" description="Basic residues" evidence="2">
    <location>
        <begin position="116"/>
        <end position="127"/>
    </location>
</feature>
<evidence type="ECO:0000256" key="1">
    <source>
        <dbReference type="SAM" id="Coils"/>
    </source>
</evidence>
<accession>A9V3F8</accession>
<feature type="chain" id="PRO_5002745057" description="Helicase C-terminal domain-containing protein" evidence="3">
    <location>
        <begin position="25"/>
        <end position="1642"/>
    </location>
</feature>
<dbReference type="PROSITE" id="PS51194">
    <property type="entry name" value="HELICASE_CTER"/>
    <property type="match status" value="1"/>
</dbReference>
<feature type="signal peptide" evidence="3">
    <location>
        <begin position="1"/>
        <end position="24"/>
    </location>
</feature>
<dbReference type="EMBL" id="CH991556">
    <property type="protein sequence ID" value="EDQ88054.1"/>
    <property type="molecule type" value="Genomic_DNA"/>
</dbReference>
<dbReference type="Gene3D" id="3.40.50.300">
    <property type="entry name" value="P-loop containing nucleotide triphosphate hydrolases"/>
    <property type="match status" value="1"/>
</dbReference>
<feature type="compositionally biased region" description="Acidic residues" evidence="2">
    <location>
        <begin position="1162"/>
        <end position="1173"/>
    </location>
</feature>
<name>A9V3F8_MONBE</name>
<keyword evidence="6" id="KW-1185">Reference proteome</keyword>
<dbReference type="InterPro" id="IPR027417">
    <property type="entry name" value="P-loop_NTPase"/>
</dbReference>
<evidence type="ECO:0000313" key="5">
    <source>
        <dbReference type="EMBL" id="EDQ88054.1"/>
    </source>
</evidence>